<dbReference type="EMBL" id="LAZR01000588">
    <property type="protein sequence ID" value="KKN63470.1"/>
    <property type="molecule type" value="Genomic_DNA"/>
</dbReference>
<proteinExistence type="predicted"/>
<gene>
    <name evidence="2" type="ORF">LCGC14_0501310</name>
</gene>
<organism evidence="2">
    <name type="scientific">marine sediment metagenome</name>
    <dbReference type="NCBI Taxonomy" id="412755"/>
    <lineage>
        <taxon>unclassified sequences</taxon>
        <taxon>metagenomes</taxon>
        <taxon>ecological metagenomes</taxon>
    </lineage>
</organism>
<sequence>MNKKKAETTIPSDYDLINSVSEELGATYKRAVSMYVTDCFSDSLVHYRSCLSILLKLLGFEISKEKSLIELIDCLNDSKKFVLMIAKLMHEIRKAGNKGSHAEEYTDENYQALCKKTNSNFFQLITLLYPSLCSGSELPDFDFSLEQELNIYALSSKALFEGDSVAQYLTAKKLYSNAQHRLLNTYMGHASKETIIELENGERVTRYHDQKTAVDTAIAVQLFDASQYYIPEASYEYGKLLLTDGHWLNLHSTEKLNHEYGVGRIHFAALHDAPDALYLYGFIKLHGLYGQEIDVEYALECLEAAAELNQPKAIFELAEYYFKQNNLECARDHYLSAVQLGSPKAQYKLAKCYMDDSFACENRVVISELLEEATNAGVTEAKLLRARFLADGTSHQFDPIVPNLYEEYINTVPSADIMFEYAQYLISHDESSDVAMYMLHNVINYAGEEGNKKLEGFAAFIISKTKLWNESGKLEIQFPPEALLTLENVVLKKSTSQHRSHVQTNPTTLPPGKKIGRNDQCYCGSGEKYKNCCLH</sequence>
<evidence type="ECO:0000259" key="1">
    <source>
        <dbReference type="Pfam" id="PF13643"/>
    </source>
</evidence>
<dbReference type="Pfam" id="PF02810">
    <property type="entry name" value="SEC-C"/>
    <property type="match status" value="1"/>
</dbReference>
<comment type="caution">
    <text evidence="2">The sequence shown here is derived from an EMBL/GenBank/DDBJ whole genome shotgun (WGS) entry which is preliminary data.</text>
</comment>
<dbReference type="SUPFAM" id="SSF81901">
    <property type="entry name" value="HCP-like"/>
    <property type="match status" value="1"/>
</dbReference>
<dbReference type="Pfam" id="PF13643">
    <property type="entry name" value="DUF4145"/>
    <property type="match status" value="1"/>
</dbReference>
<dbReference type="InterPro" id="IPR025285">
    <property type="entry name" value="DUF4145"/>
</dbReference>
<name>A0A0F9S3R1_9ZZZZ</name>
<dbReference type="InterPro" id="IPR011990">
    <property type="entry name" value="TPR-like_helical_dom_sf"/>
</dbReference>
<evidence type="ECO:0000313" key="2">
    <source>
        <dbReference type="EMBL" id="KKN63470.1"/>
    </source>
</evidence>
<dbReference type="SUPFAM" id="SSF103642">
    <property type="entry name" value="Sec-C motif"/>
    <property type="match status" value="1"/>
</dbReference>
<dbReference type="Gene3D" id="3.10.450.50">
    <property type="match status" value="1"/>
</dbReference>
<accession>A0A0F9S3R1</accession>
<dbReference type="Gene3D" id="1.25.40.10">
    <property type="entry name" value="Tetratricopeptide repeat domain"/>
    <property type="match status" value="1"/>
</dbReference>
<dbReference type="InterPro" id="IPR006597">
    <property type="entry name" value="Sel1-like"/>
</dbReference>
<reference evidence="2" key="1">
    <citation type="journal article" date="2015" name="Nature">
        <title>Complex archaea that bridge the gap between prokaryotes and eukaryotes.</title>
        <authorList>
            <person name="Spang A."/>
            <person name="Saw J.H."/>
            <person name="Jorgensen S.L."/>
            <person name="Zaremba-Niedzwiedzka K."/>
            <person name="Martijn J."/>
            <person name="Lind A.E."/>
            <person name="van Eijk R."/>
            <person name="Schleper C."/>
            <person name="Guy L."/>
            <person name="Ettema T.J."/>
        </authorList>
    </citation>
    <scope>NUCLEOTIDE SEQUENCE</scope>
</reference>
<protein>
    <recommendedName>
        <fullName evidence="1">DUF4145 domain-containing protein</fullName>
    </recommendedName>
</protein>
<feature type="domain" description="DUF4145" evidence="1">
    <location>
        <begin position="31"/>
        <end position="112"/>
    </location>
</feature>
<dbReference type="SMART" id="SM00671">
    <property type="entry name" value="SEL1"/>
    <property type="match status" value="2"/>
</dbReference>
<dbReference type="AlphaFoldDB" id="A0A0F9S3R1"/>
<dbReference type="InterPro" id="IPR004027">
    <property type="entry name" value="SEC_C_motif"/>
</dbReference>